<reference evidence="1" key="2">
    <citation type="submission" date="2015-02" db="UniProtKB">
        <authorList>
            <consortium name="EnsemblMetazoa"/>
        </authorList>
    </citation>
    <scope>IDENTIFICATION</scope>
</reference>
<dbReference type="HOGENOM" id="CLU_2349367_0_0_1"/>
<name>T1JC77_STRMM</name>
<dbReference type="EnsemblMetazoa" id="SMAR011386-RA">
    <property type="protein sequence ID" value="SMAR011386-PA"/>
    <property type="gene ID" value="SMAR011386"/>
</dbReference>
<dbReference type="Proteomes" id="UP000014500">
    <property type="component" value="Unassembled WGS sequence"/>
</dbReference>
<keyword evidence="2" id="KW-1185">Reference proteome</keyword>
<organism evidence="1 2">
    <name type="scientific">Strigamia maritima</name>
    <name type="common">European centipede</name>
    <name type="synonym">Geophilus maritimus</name>
    <dbReference type="NCBI Taxonomy" id="126957"/>
    <lineage>
        <taxon>Eukaryota</taxon>
        <taxon>Metazoa</taxon>
        <taxon>Ecdysozoa</taxon>
        <taxon>Arthropoda</taxon>
        <taxon>Myriapoda</taxon>
        <taxon>Chilopoda</taxon>
        <taxon>Pleurostigmophora</taxon>
        <taxon>Geophilomorpha</taxon>
        <taxon>Linotaeniidae</taxon>
        <taxon>Strigamia</taxon>
    </lineage>
</organism>
<evidence type="ECO:0000313" key="2">
    <source>
        <dbReference type="Proteomes" id="UP000014500"/>
    </source>
</evidence>
<dbReference type="EMBL" id="JH432062">
    <property type="status" value="NOT_ANNOTATED_CDS"/>
    <property type="molecule type" value="Genomic_DNA"/>
</dbReference>
<protein>
    <submittedName>
        <fullName evidence="1">Uncharacterized protein</fullName>
    </submittedName>
</protein>
<evidence type="ECO:0000313" key="1">
    <source>
        <dbReference type="EnsemblMetazoa" id="SMAR011386-PA"/>
    </source>
</evidence>
<dbReference type="AlphaFoldDB" id="T1JC77"/>
<proteinExistence type="predicted"/>
<accession>T1JC77</accession>
<reference evidence="2" key="1">
    <citation type="submission" date="2011-05" db="EMBL/GenBank/DDBJ databases">
        <authorList>
            <person name="Richards S.R."/>
            <person name="Qu J."/>
            <person name="Jiang H."/>
            <person name="Jhangiani S.N."/>
            <person name="Agravi P."/>
            <person name="Goodspeed R."/>
            <person name="Gross S."/>
            <person name="Mandapat C."/>
            <person name="Jackson L."/>
            <person name="Mathew T."/>
            <person name="Pu L."/>
            <person name="Thornton R."/>
            <person name="Saada N."/>
            <person name="Wilczek-Boney K.B."/>
            <person name="Lee S."/>
            <person name="Kovar C."/>
            <person name="Wu Y."/>
            <person name="Scherer S.E."/>
            <person name="Worley K.C."/>
            <person name="Muzny D.M."/>
            <person name="Gibbs R."/>
        </authorList>
    </citation>
    <scope>NUCLEOTIDE SEQUENCE</scope>
    <source>
        <strain evidence="2">Brora</strain>
    </source>
</reference>
<sequence length="97" mass="11084">MVKTVCAFTNSWGFKWDYCAPRPGITSAGHVCSSSSPCGKHGHNQDEYLLQWQHFLDFVNGLKQKDINRLHRGRQIIPETQLSIDLRHFQKGKGVTE</sequence>